<feature type="region of interest" description="Disordered" evidence="1">
    <location>
        <begin position="161"/>
        <end position="199"/>
    </location>
</feature>
<evidence type="ECO:0000256" key="1">
    <source>
        <dbReference type="SAM" id="MobiDB-lite"/>
    </source>
</evidence>
<sequence length="272" mass="31094">MLTGSKGTSLRTGRRYSAEAVLTVATRTLSSCPGKTFIIRPIGHRDWGQWSSFNSTTSPSLRLGWSGLYLCHFTLFCKVDKYCRRQLVQKISDSFLTSCQRDKSSVVEFTRRETGVRLVSETSNEPIIIWPMTDGYSFGQPSWTVMKSPLTRRTKRSTPIKKLIGPGVPKYRPTGRSSTTYEKRRQEQSARSRRNQNSRGLLDRRAARWSLVFSWQALSPERKKFARRKTFSSELACTTTQRLLLSCLPTSTRSQLTTELTYTDSTTIVFTR</sequence>
<gene>
    <name evidence="2" type="ORF">NTEN_LOCUS24546</name>
</gene>
<organism evidence="2 3">
    <name type="scientific">Nesidiocoris tenuis</name>
    <dbReference type="NCBI Taxonomy" id="355587"/>
    <lineage>
        <taxon>Eukaryota</taxon>
        <taxon>Metazoa</taxon>
        <taxon>Ecdysozoa</taxon>
        <taxon>Arthropoda</taxon>
        <taxon>Hexapoda</taxon>
        <taxon>Insecta</taxon>
        <taxon>Pterygota</taxon>
        <taxon>Neoptera</taxon>
        <taxon>Paraneoptera</taxon>
        <taxon>Hemiptera</taxon>
        <taxon>Heteroptera</taxon>
        <taxon>Panheteroptera</taxon>
        <taxon>Cimicomorpha</taxon>
        <taxon>Miridae</taxon>
        <taxon>Dicyphina</taxon>
        <taxon>Nesidiocoris</taxon>
    </lineage>
</organism>
<accession>A0A6H5I076</accession>
<feature type="compositionally biased region" description="Basic and acidic residues" evidence="1">
    <location>
        <begin position="181"/>
        <end position="190"/>
    </location>
</feature>
<proteinExistence type="predicted"/>
<evidence type="ECO:0000313" key="2">
    <source>
        <dbReference type="EMBL" id="CAB0021021.1"/>
    </source>
</evidence>
<keyword evidence="3" id="KW-1185">Reference proteome</keyword>
<dbReference type="EMBL" id="CADCXU010036203">
    <property type="protein sequence ID" value="CAB0021021.1"/>
    <property type="molecule type" value="Genomic_DNA"/>
</dbReference>
<evidence type="ECO:0000313" key="3">
    <source>
        <dbReference type="Proteomes" id="UP000479000"/>
    </source>
</evidence>
<protein>
    <submittedName>
        <fullName evidence="2">Uncharacterized protein</fullName>
    </submittedName>
</protein>
<dbReference type="AlphaFoldDB" id="A0A6H5I076"/>
<name>A0A6H5I076_9HEMI</name>
<reference evidence="2 3" key="1">
    <citation type="submission" date="2020-02" db="EMBL/GenBank/DDBJ databases">
        <authorList>
            <person name="Ferguson B K."/>
        </authorList>
    </citation>
    <scope>NUCLEOTIDE SEQUENCE [LARGE SCALE GENOMIC DNA]</scope>
</reference>
<dbReference type="Proteomes" id="UP000479000">
    <property type="component" value="Unassembled WGS sequence"/>
</dbReference>